<evidence type="ECO:0000313" key="3">
    <source>
        <dbReference type="EMBL" id="MYM74155.1"/>
    </source>
</evidence>
<organism evidence="3 4">
    <name type="scientific">Duganella margarita</name>
    <dbReference type="NCBI Taxonomy" id="2692170"/>
    <lineage>
        <taxon>Bacteria</taxon>
        <taxon>Pseudomonadati</taxon>
        <taxon>Pseudomonadota</taxon>
        <taxon>Betaproteobacteria</taxon>
        <taxon>Burkholderiales</taxon>
        <taxon>Oxalobacteraceae</taxon>
        <taxon>Telluria group</taxon>
        <taxon>Duganella</taxon>
    </lineage>
</organism>
<feature type="transmembrane region" description="Helical" evidence="1">
    <location>
        <begin position="239"/>
        <end position="260"/>
    </location>
</feature>
<sequence length="357" mass="39354">MNRNIYIQGLRGALALSLFFYHVAHSGLPTWGGDVYGVFNRILLSFEFGVELFFGVSGIVIVFAFRKSPTISHFLIDRISRIYPVLWVTVIIIFALSGFDARHSSDAGPAVLLGNLLALSPLLPIKLIHPAAWTISYEFLFYLFFVAFGLLLPRLGKKIALTVVLLVGVGFICFHLRATSFLIGMAVAYAAERRWSWVVNFKYAGVAVLGALLCWYAGTQVIGFFYVRLADLLAGDGAALLFYVLACGLTFMGLAGVYFGQGLFCRALAGSWFQWLGGLSFSLYMWQAITMAVIKKAMYMSGLVTLAGPTSQLLFLLLALPPTLLISRLSQIYLEGHATRYIRSRASRKMPAYNGGT</sequence>
<dbReference type="GO" id="GO:0000271">
    <property type="term" value="P:polysaccharide biosynthetic process"/>
    <property type="evidence" value="ECO:0007669"/>
    <property type="project" value="TreeGrafter"/>
</dbReference>
<comment type="caution">
    <text evidence="3">The sequence shown here is derived from an EMBL/GenBank/DDBJ whole genome shotgun (WGS) entry which is preliminary data.</text>
</comment>
<dbReference type="PANTHER" id="PTHR23028">
    <property type="entry name" value="ACETYLTRANSFERASE"/>
    <property type="match status" value="1"/>
</dbReference>
<reference evidence="3 4" key="1">
    <citation type="submission" date="2019-12" db="EMBL/GenBank/DDBJ databases">
        <title>Novel species isolated from a subtropical stream in China.</title>
        <authorList>
            <person name="Lu H."/>
        </authorList>
    </citation>
    <scope>NUCLEOTIDE SEQUENCE [LARGE SCALE GENOMIC DNA]</scope>
    <source>
        <strain evidence="3 4">FT134W</strain>
    </source>
</reference>
<keyword evidence="3" id="KW-0808">Transferase</keyword>
<feature type="transmembrane region" description="Helical" evidence="1">
    <location>
        <begin position="203"/>
        <end position="227"/>
    </location>
</feature>
<name>A0A7X4KI57_9BURK</name>
<feature type="transmembrane region" description="Helical" evidence="1">
    <location>
        <begin position="159"/>
        <end position="191"/>
    </location>
</feature>
<evidence type="ECO:0000313" key="4">
    <source>
        <dbReference type="Proteomes" id="UP000469734"/>
    </source>
</evidence>
<dbReference type="GO" id="GO:0016020">
    <property type="term" value="C:membrane"/>
    <property type="evidence" value="ECO:0007669"/>
    <property type="project" value="TreeGrafter"/>
</dbReference>
<accession>A0A7X4KI57</accession>
<dbReference type="AlphaFoldDB" id="A0A7X4KI57"/>
<evidence type="ECO:0000259" key="2">
    <source>
        <dbReference type="Pfam" id="PF01757"/>
    </source>
</evidence>
<dbReference type="PANTHER" id="PTHR23028:SF53">
    <property type="entry name" value="ACYL_TRANSF_3 DOMAIN-CONTAINING PROTEIN"/>
    <property type="match status" value="1"/>
</dbReference>
<gene>
    <name evidence="3" type="ORF">GTP56_18385</name>
</gene>
<dbReference type="InterPro" id="IPR050879">
    <property type="entry name" value="Acyltransferase_3"/>
</dbReference>
<dbReference type="InterPro" id="IPR002656">
    <property type="entry name" value="Acyl_transf_3_dom"/>
</dbReference>
<feature type="transmembrane region" description="Helical" evidence="1">
    <location>
        <begin position="135"/>
        <end position="153"/>
    </location>
</feature>
<proteinExistence type="predicted"/>
<feature type="transmembrane region" description="Helical" evidence="1">
    <location>
        <begin position="85"/>
        <end position="101"/>
    </location>
</feature>
<keyword evidence="3" id="KW-0012">Acyltransferase</keyword>
<dbReference type="Pfam" id="PF01757">
    <property type="entry name" value="Acyl_transf_3"/>
    <property type="match status" value="1"/>
</dbReference>
<dbReference type="RefSeq" id="WP_161051176.1">
    <property type="nucleotide sequence ID" value="NZ_WWCR01000020.1"/>
</dbReference>
<feature type="transmembrane region" description="Helical" evidence="1">
    <location>
        <begin position="42"/>
        <end position="65"/>
    </location>
</feature>
<feature type="transmembrane region" description="Helical" evidence="1">
    <location>
        <begin position="272"/>
        <end position="294"/>
    </location>
</feature>
<evidence type="ECO:0000256" key="1">
    <source>
        <dbReference type="SAM" id="Phobius"/>
    </source>
</evidence>
<keyword evidence="1" id="KW-0812">Transmembrane</keyword>
<dbReference type="EMBL" id="WWCR01000020">
    <property type="protein sequence ID" value="MYM74155.1"/>
    <property type="molecule type" value="Genomic_DNA"/>
</dbReference>
<protein>
    <submittedName>
        <fullName evidence="3">Acyltransferase family protein</fullName>
    </submittedName>
</protein>
<keyword evidence="1" id="KW-1133">Transmembrane helix</keyword>
<dbReference type="GO" id="GO:0016747">
    <property type="term" value="F:acyltransferase activity, transferring groups other than amino-acyl groups"/>
    <property type="evidence" value="ECO:0007669"/>
    <property type="project" value="InterPro"/>
</dbReference>
<feature type="domain" description="Acyltransferase 3" evidence="2">
    <location>
        <begin position="4"/>
        <end position="327"/>
    </location>
</feature>
<keyword evidence="1" id="KW-0472">Membrane</keyword>
<dbReference type="Proteomes" id="UP000469734">
    <property type="component" value="Unassembled WGS sequence"/>
</dbReference>